<name>A0A182JCX4_ANOAO</name>
<reference evidence="1" key="1">
    <citation type="submission" date="2022-08" db="UniProtKB">
        <authorList>
            <consortium name="EnsemblMetazoa"/>
        </authorList>
    </citation>
    <scope>IDENTIFICATION</scope>
    <source>
        <strain evidence="1">EBRO</strain>
    </source>
</reference>
<dbReference type="VEuPathDB" id="VectorBase:AATE015723"/>
<dbReference type="EnsemblMetazoa" id="AATE015723-RA">
    <property type="protein sequence ID" value="AATE015723-PA.1"/>
    <property type="gene ID" value="AATE015723"/>
</dbReference>
<proteinExistence type="predicted"/>
<organism evidence="1">
    <name type="scientific">Anopheles atroparvus</name>
    <name type="common">European mosquito</name>
    <dbReference type="NCBI Taxonomy" id="41427"/>
    <lineage>
        <taxon>Eukaryota</taxon>
        <taxon>Metazoa</taxon>
        <taxon>Ecdysozoa</taxon>
        <taxon>Arthropoda</taxon>
        <taxon>Hexapoda</taxon>
        <taxon>Insecta</taxon>
        <taxon>Pterygota</taxon>
        <taxon>Neoptera</taxon>
        <taxon>Endopterygota</taxon>
        <taxon>Diptera</taxon>
        <taxon>Nematocera</taxon>
        <taxon>Culicoidea</taxon>
        <taxon>Culicidae</taxon>
        <taxon>Anophelinae</taxon>
        <taxon>Anopheles</taxon>
    </lineage>
</organism>
<sequence>MGSSRSLSLYLKPTSIFEWASVTGLKCHQCGWDSCGTNEELVECTLERVNQVHGHLQRLVNLPQHQEMPSHAEFVCFELQLTNSHGNRSGTVKSCTLQSAKMCDLNDWQTVKTSWRKGTGEFEGQLEK</sequence>
<protein>
    <submittedName>
        <fullName evidence="1">Uncharacterized protein</fullName>
    </submittedName>
</protein>
<evidence type="ECO:0000313" key="1">
    <source>
        <dbReference type="EnsemblMetazoa" id="AATE015723-PA.1"/>
    </source>
</evidence>
<accession>A0A182JCX4</accession>
<dbReference type="AlphaFoldDB" id="A0A182JCX4"/>